<dbReference type="Proteomes" id="UP001459277">
    <property type="component" value="Unassembled WGS sequence"/>
</dbReference>
<gene>
    <name evidence="2" type="ORF">SO802_015377</name>
</gene>
<evidence type="ECO:0000313" key="3">
    <source>
        <dbReference type="Proteomes" id="UP001459277"/>
    </source>
</evidence>
<proteinExistence type="predicted"/>
<comment type="caution">
    <text evidence="2">The sequence shown here is derived from an EMBL/GenBank/DDBJ whole genome shotgun (WGS) entry which is preliminary data.</text>
</comment>
<dbReference type="EMBL" id="JAZDWU010000005">
    <property type="protein sequence ID" value="KAL0001596.1"/>
    <property type="molecule type" value="Genomic_DNA"/>
</dbReference>
<evidence type="ECO:0000256" key="1">
    <source>
        <dbReference type="SAM" id="MobiDB-lite"/>
    </source>
</evidence>
<accession>A0AAW2CYT7</accession>
<feature type="region of interest" description="Disordered" evidence="1">
    <location>
        <begin position="104"/>
        <end position="131"/>
    </location>
</feature>
<organism evidence="2 3">
    <name type="scientific">Lithocarpus litseifolius</name>
    <dbReference type="NCBI Taxonomy" id="425828"/>
    <lineage>
        <taxon>Eukaryota</taxon>
        <taxon>Viridiplantae</taxon>
        <taxon>Streptophyta</taxon>
        <taxon>Embryophyta</taxon>
        <taxon>Tracheophyta</taxon>
        <taxon>Spermatophyta</taxon>
        <taxon>Magnoliopsida</taxon>
        <taxon>eudicotyledons</taxon>
        <taxon>Gunneridae</taxon>
        <taxon>Pentapetalae</taxon>
        <taxon>rosids</taxon>
        <taxon>fabids</taxon>
        <taxon>Fagales</taxon>
        <taxon>Fagaceae</taxon>
        <taxon>Lithocarpus</taxon>
    </lineage>
</organism>
<keyword evidence="3" id="KW-1185">Reference proteome</keyword>
<feature type="compositionally biased region" description="Polar residues" evidence="1">
    <location>
        <begin position="122"/>
        <end position="131"/>
    </location>
</feature>
<protein>
    <submittedName>
        <fullName evidence="2">Uncharacterized protein</fullName>
    </submittedName>
</protein>
<sequence>MVDATIELLIDASTRKRNHELINRILIPEEAELIKKMPLARLEPSSSPHQIASVARDQLLEFLAVQPRSWPQHPLIRAQWRPPPIAAVPSLQSGGNGSSGDIYGSSVCFELGDQPGGPRGGFSSTDDSSNQ</sequence>
<reference evidence="2 3" key="1">
    <citation type="submission" date="2024-01" db="EMBL/GenBank/DDBJ databases">
        <title>A telomere-to-telomere, gap-free genome of sweet tea (Lithocarpus litseifolius).</title>
        <authorList>
            <person name="Zhou J."/>
        </authorList>
    </citation>
    <scope>NUCLEOTIDE SEQUENCE [LARGE SCALE GENOMIC DNA]</scope>
    <source>
        <strain evidence="2">Zhou-2022a</strain>
        <tissue evidence="2">Leaf</tissue>
    </source>
</reference>
<evidence type="ECO:0000313" key="2">
    <source>
        <dbReference type="EMBL" id="KAL0001596.1"/>
    </source>
</evidence>
<dbReference type="AlphaFoldDB" id="A0AAW2CYT7"/>
<name>A0AAW2CYT7_9ROSI</name>